<organism evidence="2 3">
    <name type="scientific">Raphanus sativus</name>
    <name type="common">Radish</name>
    <name type="synonym">Raphanus raphanistrum var. sativus</name>
    <dbReference type="NCBI Taxonomy" id="3726"/>
    <lineage>
        <taxon>Eukaryota</taxon>
        <taxon>Viridiplantae</taxon>
        <taxon>Streptophyta</taxon>
        <taxon>Embryophyta</taxon>
        <taxon>Tracheophyta</taxon>
        <taxon>Spermatophyta</taxon>
        <taxon>Magnoliopsida</taxon>
        <taxon>eudicotyledons</taxon>
        <taxon>Gunneridae</taxon>
        <taxon>Pentapetalae</taxon>
        <taxon>rosids</taxon>
        <taxon>malvids</taxon>
        <taxon>Brassicales</taxon>
        <taxon>Brassicaceae</taxon>
        <taxon>Brassiceae</taxon>
        <taxon>Raphanus</taxon>
    </lineage>
</organism>
<evidence type="ECO:0000313" key="3">
    <source>
        <dbReference type="RefSeq" id="XP_018458277.1"/>
    </source>
</evidence>
<dbReference type="AlphaFoldDB" id="A0A6J0LFL1"/>
<feature type="domain" description="Retrovirus-related Pol polyprotein from transposon TNT 1-94-like beta-barrel" evidence="1">
    <location>
        <begin position="239"/>
        <end position="320"/>
    </location>
</feature>
<reference evidence="3" key="2">
    <citation type="submission" date="2025-08" db="UniProtKB">
        <authorList>
            <consortium name="RefSeq"/>
        </authorList>
    </citation>
    <scope>IDENTIFICATION</scope>
    <source>
        <tissue evidence="3">Leaf</tissue>
    </source>
</reference>
<dbReference type="InterPro" id="IPR054722">
    <property type="entry name" value="PolX-like_BBD"/>
</dbReference>
<dbReference type="Pfam" id="PF22936">
    <property type="entry name" value="Pol_BBD"/>
    <property type="match status" value="1"/>
</dbReference>
<proteinExistence type="predicted"/>
<dbReference type="Proteomes" id="UP000504610">
    <property type="component" value="Chromosome 6"/>
</dbReference>
<dbReference type="Pfam" id="PF14223">
    <property type="entry name" value="Retrotran_gag_2"/>
    <property type="match status" value="1"/>
</dbReference>
<dbReference type="OrthoDB" id="8063676at2759"/>
<dbReference type="PANTHER" id="PTHR35317:SF23">
    <property type="entry name" value="OS04G0629600 PROTEIN"/>
    <property type="match status" value="1"/>
</dbReference>
<evidence type="ECO:0000313" key="2">
    <source>
        <dbReference type="Proteomes" id="UP000504610"/>
    </source>
</evidence>
<name>A0A6J0LFL1_RAPSA</name>
<sequence length="367" mass="41836">MAARKKIQDAVTDDDDLKYETWAPIMKATLTEVGLWDVVENGVPPDPSKIPELAATIQAPELSKWRNLAIKDMKALKIMQSSLPDFTFRRTLPASSAKELWDLLKKGNDEAKLRRLERDFEEIRMNEGETIDSYLDRVMDIVEQLEKSDYEVITKVLGSLSVSYECVASLMKKRINLKKTSLVDFLEFLYRFGSLPGRTVGLMMKDQFDSQSKPRKGVVAEYELLALTVGDFRYDEDMWMIYTGTTNHMTPYLKFFTALDRTHRARVKLADGSFIMAEGRGDVKIMTEEGGEKKTVKNVLFVPEINRNVLSVPQFTSIGYSAIMEGNNGVLKFTIKDPSRKLFGEAMLEERGFFLRFQVIEGDLTTP</sequence>
<accession>A0A6J0LFL1</accession>
<keyword evidence="2" id="KW-1185">Reference proteome</keyword>
<dbReference type="KEGG" id="rsz:108829115"/>
<protein>
    <submittedName>
        <fullName evidence="3">Uncharacterized protein LOC108829115</fullName>
    </submittedName>
</protein>
<gene>
    <name evidence="3" type="primary">LOC108829115</name>
</gene>
<reference evidence="2" key="1">
    <citation type="journal article" date="2019" name="Database">
        <title>The radish genome database (RadishGD): an integrated information resource for radish genomics.</title>
        <authorList>
            <person name="Yu H.J."/>
            <person name="Baek S."/>
            <person name="Lee Y.J."/>
            <person name="Cho A."/>
            <person name="Mun J.H."/>
        </authorList>
    </citation>
    <scope>NUCLEOTIDE SEQUENCE [LARGE SCALE GENOMIC DNA]</scope>
    <source>
        <strain evidence="2">cv. WK10039</strain>
    </source>
</reference>
<dbReference type="PANTHER" id="PTHR35317">
    <property type="entry name" value="OS04G0629600 PROTEIN"/>
    <property type="match status" value="1"/>
</dbReference>
<dbReference type="RefSeq" id="XP_018458277.1">
    <property type="nucleotide sequence ID" value="XM_018602775.2"/>
</dbReference>
<dbReference type="GeneID" id="108829115"/>
<evidence type="ECO:0000259" key="1">
    <source>
        <dbReference type="Pfam" id="PF22936"/>
    </source>
</evidence>